<protein>
    <submittedName>
        <fullName evidence="2">Uncharacterized protein</fullName>
    </submittedName>
</protein>
<dbReference type="Proteomes" id="UP000029085">
    <property type="component" value="Unassembled WGS sequence"/>
</dbReference>
<proteinExistence type="predicted"/>
<dbReference type="AlphaFoldDB" id="A0A087MKD7"/>
<accession>A0A087MKD7</accession>
<gene>
    <name evidence="2" type="ORF">N788_10090</name>
</gene>
<feature type="signal peptide" evidence="1">
    <location>
        <begin position="1"/>
        <end position="21"/>
    </location>
</feature>
<evidence type="ECO:0000256" key="1">
    <source>
        <dbReference type="SAM" id="SignalP"/>
    </source>
</evidence>
<dbReference type="STRING" id="1121014.N788_10090"/>
<organism evidence="2 3">
    <name type="scientific">Arenimonas donghaensis DSM 18148 = HO3-R19</name>
    <dbReference type="NCBI Taxonomy" id="1121014"/>
    <lineage>
        <taxon>Bacteria</taxon>
        <taxon>Pseudomonadati</taxon>
        <taxon>Pseudomonadota</taxon>
        <taxon>Gammaproteobacteria</taxon>
        <taxon>Lysobacterales</taxon>
        <taxon>Lysobacteraceae</taxon>
        <taxon>Arenimonas</taxon>
    </lineage>
</organism>
<dbReference type="PATRIC" id="fig|1121014.3.peg.776"/>
<dbReference type="OrthoDB" id="6022559at2"/>
<evidence type="ECO:0000313" key="3">
    <source>
        <dbReference type="Proteomes" id="UP000029085"/>
    </source>
</evidence>
<feature type="chain" id="PRO_5001826487" evidence="1">
    <location>
        <begin position="22"/>
        <end position="267"/>
    </location>
</feature>
<keyword evidence="3" id="KW-1185">Reference proteome</keyword>
<reference evidence="2 3" key="2">
    <citation type="journal article" date="2015" name="Stand. Genomic Sci.">
        <title>High quality draft genomic sequence of Arenimonas donghaensis DSM 18148(T).</title>
        <authorList>
            <person name="Chen F."/>
            <person name="Wang H."/>
            <person name="Cao Y."/>
            <person name="Li X."/>
            <person name="Wang G."/>
        </authorList>
    </citation>
    <scope>NUCLEOTIDE SEQUENCE [LARGE SCALE GENOMIC DNA]</scope>
    <source>
        <strain evidence="2 3">HO3-R19</strain>
    </source>
</reference>
<sequence length="267" mass="28322">MKARTLILALAASLTAAPVLADDTFRSPPVNDALAAGRAAMKSARLADPAATKAAPTAAEVGDADSFGRKMNWLGLLSGFTYLQTDCVIPGEPLDPRCIQLNPAPAFTSFEAPDLAAITLPGKSTDSLLCHWQTPIVSVGFANFTAAPEQYRFQAFPVYRIESEVLDGLSDPFSGTPYNGAIELGLSAINVSGSIGPGEYNVEQFTFTRMCIGGLVSKQSLINSYGLTEAQAKQFFKKPITITMSIRGNARMVDAANINFGTRFAGD</sequence>
<dbReference type="RefSeq" id="WP_034221240.1">
    <property type="nucleotide sequence ID" value="NZ_AVCJ01000004.1"/>
</dbReference>
<keyword evidence="1" id="KW-0732">Signal</keyword>
<comment type="caution">
    <text evidence="2">The sequence shown here is derived from an EMBL/GenBank/DDBJ whole genome shotgun (WGS) entry which is preliminary data.</text>
</comment>
<reference evidence="3" key="1">
    <citation type="submission" date="2013-08" db="EMBL/GenBank/DDBJ databases">
        <title>Genome sequencing of Arenimonas donghaensis.</title>
        <authorList>
            <person name="Chen F."/>
            <person name="Wang G."/>
        </authorList>
    </citation>
    <scope>NUCLEOTIDE SEQUENCE [LARGE SCALE GENOMIC DNA]</scope>
    <source>
        <strain evidence="3">HO3-R19</strain>
    </source>
</reference>
<dbReference type="EMBL" id="AVCJ01000004">
    <property type="protein sequence ID" value="KFL37340.1"/>
    <property type="molecule type" value="Genomic_DNA"/>
</dbReference>
<evidence type="ECO:0000313" key="2">
    <source>
        <dbReference type="EMBL" id="KFL37340.1"/>
    </source>
</evidence>
<name>A0A087MKD7_9GAMM</name>